<evidence type="ECO:0000313" key="4">
    <source>
        <dbReference type="EMBL" id="CCA68824.1"/>
    </source>
</evidence>
<dbReference type="SUPFAM" id="SSF51621">
    <property type="entry name" value="Phosphoenolpyruvate/pyruvate domain"/>
    <property type="match status" value="1"/>
</dbReference>
<dbReference type="GO" id="GO:0005737">
    <property type="term" value="C:cytoplasm"/>
    <property type="evidence" value="ECO:0007669"/>
    <property type="project" value="TreeGrafter"/>
</dbReference>
<organism evidence="4 5">
    <name type="scientific">Serendipita indica (strain DSM 11827)</name>
    <name type="common">Root endophyte fungus</name>
    <name type="synonym">Piriformospora indica</name>
    <dbReference type="NCBI Taxonomy" id="1109443"/>
    <lineage>
        <taxon>Eukaryota</taxon>
        <taxon>Fungi</taxon>
        <taxon>Dikarya</taxon>
        <taxon>Basidiomycota</taxon>
        <taxon>Agaricomycotina</taxon>
        <taxon>Agaricomycetes</taxon>
        <taxon>Sebacinales</taxon>
        <taxon>Serendipitaceae</taxon>
        <taxon>Serendipita</taxon>
    </lineage>
</organism>
<dbReference type="InterPro" id="IPR015813">
    <property type="entry name" value="Pyrv/PenolPyrv_kinase-like_dom"/>
</dbReference>
<dbReference type="OrthoDB" id="1621678at2759"/>
<dbReference type="eggNOG" id="ENOG502SJMS">
    <property type="taxonomic scope" value="Eukaryota"/>
</dbReference>
<dbReference type="STRING" id="1109443.G4TBY0"/>
<sequence length="253" mass="27433">MTGFDWAFIDAEHAPFTPVLLANIINTISTASNSKTIPVVRVPAMEPSFISVALNAGAAGIVRPHTETREDALQLIEACRYPPLGKRSYGPWAWMPGVNDAVPQGKTLFDAHNESIACIAQIESRLGLQNMEDIISLEGIDAIMIGMGDLRLDMGLPLHIGNEPEYVEAIQKLEGLAKKYNKPLMGFAFAEMKATMEERVRKGYKLLMVGADSLSLVYGLAVAGRTSRATIVQVQADMAKEGEGNDSDVKDQA</sequence>
<dbReference type="Proteomes" id="UP000007148">
    <property type="component" value="Unassembled WGS sequence"/>
</dbReference>
<evidence type="ECO:0000256" key="2">
    <source>
        <dbReference type="ARBA" id="ARBA00023239"/>
    </source>
</evidence>
<dbReference type="PANTHER" id="PTHR30502:SF8">
    <property type="entry name" value="SYNTHASE, PUTATIVE-RELATED"/>
    <property type="match status" value="1"/>
</dbReference>
<evidence type="ECO:0000256" key="1">
    <source>
        <dbReference type="ARBA" id="ARBA00022723"/>
    </source>
</evidence>
<dbReference type="EMBL" id="CAFZ01000041">
    <property type="protein sequence ID" value="CCA68824.1"/>
    <property type="molecule type" value="Genomic_DNA"/>
</dbReference>
<dbReference type="Pfam" id="PF03328">
    <property type="entry name" value="HpcH_HpaI"/>
    <property type="match status" value="1"/>
</dbReference>
<evidence type="ECO:0000313" key="5">
    <source>
        <dbReference type="Proteomes" id="UP000007148"/>
    </source>
</evidence>
<accession>G4TBY0</accession>
<dbReference type="AlphaFoldDB" id="G4TBY0"/>
<dbReference type="Gene3D" id="3.20.20.60">
    <property type="entry name" value="Phosphoenolpyruvate-binding domains"/>
    <property type="match status" value="1"/>
</dbReference>
<dbReference type="GO" id="GO:0046872">
    <property type="term" value="F:metal ion binding"/>
    <property type="evidence" value="ECO:0007669"/>
    <property type="project" value="UniProtKB-KW"/>
</dbReference>
<dbReference type="HOGENOM" id="CLU_059964_2_1_1"/>
<keyword evidence="5" id="KW-1185">Reference proteome</keyword>
<comment type="caution">
    <text evidence="4">The sequence shown here is derived from an EMBL/GenBank/DDBJ whole genome shotgun (WGS) entry which is preliminary data.</text>
</comment>
<feature type="domain" description="HpcH/HpaI aldolase/citrate lyase" evidence="3">
    <location>
        <begin position="1"/>
        <end position="216"/>
    </location>
</feature>
<reference evidence="4 5" key="1">
    <citation type="journal article" date="2011" name="PLoS Pathog.">
        <title>Endophytic Life Strategies Decoded by Genome and Transcriptome Analyses of the Mutualistic Root Symbiont Piriformospora indica.</title>
        <authorList>
            <person name="Zuccaro A."/>
            <person name="Lahrmann U."/>
            <person name="Guldener U."/>
            <person name="Langen G."/>
            <person name="Pfiffi S."/>
            <person name="Biedenkopf D."/>
            <person name="Wong P."/>
            <person name="Samans B."/>
            <person name="Grimm C."/>
            <person name="Basiewicz M."/>
            <person name="Murat C."/>
            <person name="Martin F."/>
            <person name="Kogel K.H."/>
        </authorList>
    </citation>
    <scope>NUCLEOTIDE SEQUENCE [LARGE SCALE GENOMIC DNA]</scope>
    <source>
        <strain evidence="4 5">DSM 11827</strain>
    </source>
</reference>
<evidence type="ECO:0000259" key="3">
    <source>
        <dbReference type="Pfam" id="PF03328"/>
    </source>
</evidence>
<keyword evidence="1" id="KW-0479">Metal-binding</keyword>
<dbReference type="InParanoid" id="G4TBY0"/>
<keyword evidence="2" id="KW-0456">Lyase</keyword>
<dbReference type="PANTHER" id="PTHR30502">
    <property type="entry name" value="2-KETO-3-DEOXY-L-RHAMNONATE ALDOLASE"/>
    <property type="match status" value="1"/>
</dbReference>
<dbReference type="GO" id="GO:0016832">
    <property type="term" value="F:aldehyde-lyase activity"/>
    <property type="evidence" value="ECO:0007669"/>
    <property type="project" value="TreeGrafter"/>
</dbReference>
<dbReference type="InterPro" id="IPR005000">
    <property type="entry name" value="Aldolase/citrate-lyase_domain"/>
</dbReference>
<protein>
    <submittedName>
        <fullName evidence="4">Related to 2,4-dihydroxyhept-2-ene-1,7-dioic acid aldolase</fullName>
    </submittedName>
</protein>
<dbReference type="OMA" id="HNESIAC"/>
<gene>
    <name evidence="4" type="ORF">PIIN_02685</name>
</gene>
<name>G4TBY0_SERID</name>
<dbReference type="InterPro" id="IPR050251">
    <property type="entry name" value="HpcH-HpaI_aldolase"/>
</dbReference>
<dbReference type="InterPro" id="IPR040442">
    <property type="entry name" value="Pyrv_kinase-like_dom_sf"/>
</dbReference>
<proteinExistence type="predicted"/>